<evidence type="ECO:0000256" key="7">
    <source>
        <dbReference type="ARBA" id="ARBA00022840"/>
    </source>
</evidence>
<evidence type="ECO:0000259" key="11">
    <source>
        <dbReference type="PROSITE" id="PS50893"/>
    </source>
</evidence>
<dbReference type="SMART" id="SM00382">
    <property type="entry name" value="AAA"/>
    <property type="match status" value="1"/>
</dbReference>
<evidence type="ECO:0000256" key="9">
    <source>
        <dbReference type="ARBA" id="ARBA00023136"/>
    </source>
</evidence>
<dbReference type="PROSITE" id="PS50929">
    <property type="entry name" value="ABC_TM1F"/>
    <property type="match status" value="1"/>
</dbReference>
<keyword evidence="2" id="KW-0813">Transport</keyword>
<accession>A0A6J6VT24</accession>
<dbReference type="FunFam" id="3.40.50.300:FF:001001">
    <property type="entry name" value="Multidrug ABC transporter ATP-binding protein"/>
    <property type="match status" value="1"/>
</dbReference>
<keyword evidence="4" id="KW-0997">Cell inner membrane</keyword>
<dbReference type="InterPro" id="IPR017871">
    <property type="entry name" value="ABC_transporter-like_CS"/>
</dbReference>
<dbReference type="InterPro" id="IPR003593">
    <property type="entry name" value="AAA+_ATPase"/>
</dbReference>
<dbReference type="Gene3D" id="3.40.50.300">
    <property type="entry name" value="P-loop containing nucleotide triphosphate hydrolases"/>
    <property type="match status" value="1"/>
</dbReference>
<feature type="transmembrane region" description="Helical" evidence="10">
    <location>
        <begin position="81"/>
        <end position="102"/>
    </location>
</feature>
<dbReference type="EMBL" id="CAEZZU010000043">
    <property type="protein sequence ID" value="CAB4774018.1"/>
    <property type="molecule type" value="Genomic_DNA"/>
</dbReference>
<gene>
    <name evidence="13" type="ORF">UFOPK2925_00438</name>
    <name evidence="14" type="ORF">UFOPK3974_00113</name>
    <name evidence="15" type="ORF">UFOPK4071_00544</name>
</gene>
<dbReference type="PANTHER" id="PTHR24221:SF654">
    <property type="entry name" value="ATP-BINDING CASSETTE SUB-FAMILY B MEMBER 6"/>
    <property type="match status" value="1"/>
</dbReference>
<dbReference type="GO" id="GO:0005524">
    <property type="term" value="F:ATP binding"/>
    <property type="evidence" value="ECO:0007669"/>
    <property type="project" value="UniProtKB-KW"/>
</dbReference>
<dbReference type="InterPro" id="IPR027417">
    <property type="entry name" value="P-loop_NTPase"/>
</dbReference>
<feature type="transmembrane region" description="Helical" evidence="10">
    <location>
        <begin position="151"/>
        <end position="172"/>
    </location>
</feature>
<feature type="transmembrane region" description="Helical" evidence="10">
    <location>
        <begin position="264"/>
        <end position="285"/>
    </location>
</feature>
<dbReference type="InterPro" id="IPR003439">
    <property type="entry name" value="ABC_transporter-like_ATP-bd"/>
</dbReference>
<dbReference type="GO" id="GO:0016020">
    <property type="term" value="C:membrane"/>
    <property type="evidence" value="ECO:0007669"/>
    <property type="project" value="UniProtKB-SubCell"/>
</dbReference>
<keyword evidence="8 10" id="KW-1133">Transmembrane helix</keyword>
<dbReference type="Pfam" id="PF00664">
    <property type="entry name" value="ABC_membrane"/>
    <property type="match status" value="1"/>
</dbReference>
<feature type="domain" description="ABC transmembrane type-1" evidence="12">
    <location>
        <begin position="43"/>
        <end position="323"/>
    </location>
</feature>
<dbReference type="SUPFAM" id="SSF90123">
    <property type="entry name" value="ABC transporter transmembrane region"/>
    <property type="match status" value="1"/>
</dbReference>
<evidence type="ECO:0000256" key="8">
    <source>
        <dbReference type="ARBA" id="ARBA00022989"/>
    </source>
</evidence>
<feature type="transmembrane region" description="Helical" evidence="10">
    <location>
        <begin position="39"/>
        <end position="61"/>
    </location>
</feature>
<evidence type="ECO:0000256" key="2">
    <source>
        <dbReference type="ARBA" id="ARBA00022448"/>
    </source>
</evidence>
<organism evidence="13">
    <name type="scientific">freshwater metagenome</name>
    <dbReference type="NCBI Taxonomy" id="449393"/>
    <lineage>
        <taxon>unclassified sequences</taxon>
        <taxon>metagenomes</taxon>
        <taxon>ecological metagenomes</taxon>
    </lineage>
</organism>
<dbReference type="GO" id="GO:0034040">
    <property type="term" value="F:ATPase-coupled lipid transmembrane transporter activity"/>
    <property type="evidence" value="ECO:0007669"/>
    <property type="project" value="TreeGrafter"/>
</dbReference>
<dbReference type="PANTHER" id="PTHR24221">
    <property type="entry name" value="ATP-BINDING CASSETTE SUB-FAMILY B"/>
    <property type="match status" value="1"/>
</dbReference>
<dbReference type="InterPro" id="IPR011527">
    <property type="entry name" value="ABC1_TM_dom"/>
</dbReference>
<dbReference type="EMBL" id="CAFBOR010000007">
    <property type="protein sequence ID" value="CAB4976618.1"/>
    <property type="molecule type" value="Genomic_DNA"/>
</dbReference>
<evidence type="ECO:0000313" key="14">
    <source>
        <dbReference type="EMBL" id="CAB4976618.1"/>
    </source>
</evidence>
<evidence type="ECO:0000256" key="10">
    <source>
        <dbReference type="SAM" id="Phobius"/>
    </source>
</evidence>
<evidence type="ECO:0000256" key="5">
    <source>
        <dbReference type="ARBA" id="ARBA00022692"/>
    </source>
</evidence>
<keyword evidence="3" id="KW-1003">Cell membrane</keyword>
<comment type="subcellular location">
    <subcellularLocation>
        <location evidence="1">Membrane</location>
        <topology evidence="1">Multi-pass membrane protein</topology>
    </subcellularLocation>
</comment>
<feature type="domain" description="ABC transporter" evidence="11">
    <location>
        <begin position="356"/>
        <end position="602"/>
    </location>
</feature>
<sequence>MRGGWVESGPLDDESRIDRAAAGRVVLRLSRMLRPQRRAIMRAVFLLIIQTAALLASPLVVRYAVDAGLVGKSGRAINIAAVMYLVLAVASALLGRSVIWAVSRIGEDFLRSLRARVFRHLINLDLGFFEREKTGRLVARMTSDIDALQELVSQGLVMFVQNALIFVGTLVVMSLLSWQLTLCTIVVVPPVIFASLWFRKRSNTAYLEVRDRVGTNLSTLQEGLEGVRVVQAFGREGGFIERFEATNEAQYDANIATVKIATRYFPFVEFIGVVGLAVVVGAGSYFADRNILEVGTVLAFVLYLNNLFEPIQQLSQLYNTVQSAAAALNKLFGLLDTPNSVPEKPGAIDLPEVGVLKVSGVTFAYGGGPPDTDGVSHPRGPTVLSDVSITVAAGERVALVGPTGAGKSTLAKLMARFYDPIDGDVSFGGVSLKDATRKSLRERIAVVPQEGFLFAGTVRDNIRVGSPEASNAEVDAAVDALGLREHFESFPEGLDTEVRERGSRLSAGEKQLVSLARAALADPTVLVLDEATSNLDPGTELEVERALEALTQGRTVIVVAHRLSTAQRCDRVAVVADGQILEIGTHDDLVSRGDAYAALFAAWTRTE</sequence>
<dbReference type="Pfam" id="PF00005">
    <property type="entry name" value="ABC_tran"/>
    <property type="match status" value="1"/>
</dbReference>
<name>A0A6J6VT24_9ZZZZ</name>
<evidence type="ECO:0000256" key="4">
    <source>
        <dbReference type="ARBA" id="ARBA00022519"/>
    </source>
</evidence>
<evidence type="ECO:0000256" key="3">
    <source>
        <dbReference type="ARBA" id="ARBA00022475"/>
    </source>
</evidence>
<keyword evidence="5 10" id="KW-0812">Transmembrane</keyword>
<dbReference type="GO" id="GO:0016887">
    <property type="term" value="F:ATP hydrolysis activity"/>
    <property type="evidence" value="ECO:0007669"/>
    <property type="project" value="InterPro"/>
</dbReference>
<dbReference type="GO" id="GO:0140359">
    <property type="term" value="F:ABC-type transporter activity"/>
    <property type="evidence" value="ECO:0007669"/>
    <property type="project" value="InterPro"/>
</dbReference>
<dbReference type="PROSITE" id="PS50893">
    <property type="entry name" value="ABC_TRANSPORTER_2"/>
    <property type="match status" value="1"/>
</dbReference>
<dbReference type="Gene3D" id="1.20.1560.10">
    <property type="entry name" value="ABC transporter type 1, transmembrane domain"/>
    <property type="match status" value="1"/>
</dbReference>
<dbReference type="InterPro" id="IPR036640">
    <property type="entry name" value="ABC1_TM_sf"/>
</dbReference>
<evidence type="ECO:0000256" key="6">
    <source>
        <dbReference type="ARBA" id="ARBA00022741"/>
    </source>
</evidence>
<proteinExistence type="predicted"/>
<keyword evidence="7" id="KW-0067">ATP-binding</keyword>
<evidence type="ECO:0000259" key="12">
    <source>
        <dbReference type="PROSITE" id="PS50929"/>
    </source>
</evidence>
<evidence type="ECO:0000256" key="1">
    <source>
        <dbReference type="ARBA" id="ARBA00004141"/>
    </source>
</evidence>
<feature type="transmembrane region" description="Helical" evidence="10">
    <location>
        <begin position="178"/>
        <end position="198"/>
    </location>
</feature>
<keyword evidence="6" id="KW-0547">Nucleotide-binding</keyword>
<reference evidence="13" key="1">
    <citation type="submission" date="2020-05" db="EMBL/GenBank/DDBJ databases">
        <authorList>
            <person name="Chiriac C."/>
            <person name="Salcher M."/>
            <person name="Ghai R."/>
            <person name="Kavagutti S V."/>
        </authorList>
    </citation>
    <scope>NUCLEOTIDE SEQUENCE</scope>
</reference>
<protein>
    <submittedName>
        <fullName evidence="13">Unannotated protein</fullName>
    </submittedName>
</protein>
<evidence type="ECO:0000313" key="15">
    <source>
        <dbReference type="EMBL" id="CAB5007623.1"/>
    </source>
</evidence>
<dbReference type="EMBL" id="CAFBPF010000050">
    <property type="protein sequence ID" value="CAB5007623.1"/>
    <property type="molecule type" value="Genomic_DNA"/>
</dbReference>
<evidence type="ECO:0000313" key="13">
    <source>
        <dbReference type="EMBL" id="CAB4774018.1"/>
    </source>
</evidence>
<dbReference type="SUPFAM" id="SSF52540">
    <property type="entry name" value="P-loop containing nucleoside triphosphate hydrolases"/>
    <property type="match status" value="1"/>
</dbReference>
<dbReference type="AlphaFoldDB" id="A0A6J6VT24"/>
<dbReference type="PROSITE" id="PS00211">
    <property type="entry name" value="ABC_TRANSPORTER_1"/>
    <property type="match status" value="1"/>
</dbReference>
<keyword evidence="9 10" id="KW-0472">Membrane</keyword>
<dbReference type="InterPro" id="IPR039421">
    <property type="entry name" value="Type_1_exporter"/>
</dbReference>
<dbReference type="CDD" id="cd18546">
    <property type="entry name" value="ABC_6TM_Rv0194_D2_like"/>
    <property type="match status" value="1"/>
</dbReference>